<dbReference type="RefSeq" id="WP_102911419.1">
    <property type="nucleotide sequence ID" value="NZ_POUC01000218.1"/>
</dbReference>
<sequence length="73" mass="8085">MTTPRTPARKKVSITLPHDLEDRAQHAAGNNFSAYVEQALEEKLINDAMLEYARLRALDPADDLYEAAEADAA</sequence>
<reference evidence="1 2" key="1">
    <citation type="submission" date="2018-01" db="EMBL/GenBank/DDBJ databases">
        <title>Draft genome sequence of Streptomyces sp. 13K301.</title>
        <authorList>
            <person name="Sahin N."/>
            <person name="Saygin H."/>
            <person name="Ay H."/>
        </authorList>
    </citation>
    <scope>NUCLEOTIDE SEQUENCE [LARGE SCALE GENOMIC DNA]</scope>
    <source>
        <strain evidence="1 2">13K301</strain>
    </source>
</reference>
<protein>
    <recommendedName>
        <fullName evidence="3">CopG family transcriptional regulator</fullName>
    </recommendedName>
</protein>
<keyword evidence="2" id="KW-1185">Reference proteome</keyword>
<proteinExistence type="predicted"/>
<name>A0A2N8TK67_9ACTN</name>
<dbReference type="AlphaFoldDB" id="A0A2N8TK67"/>
<evidence type="ECO:0000313" key="1">
    <source>
        <dbReference type="EMBL" id="PNG19425.1"/>
    </source>
</evidence>
<evidence type="ECO:0000313" key="2">
    <source>
        <dbReference type="Proteomes" id="UP000235943"/>
    </source>
</evidence>
<dbReference type="EMBL" id="POUC01000218">
    <property type="protein sequence ID" value="PNG19425.1"/>
    <property type="molecule type" value="Genomic_DNA"/>
</dbReference>
<dbReference type="OrthoDB" id="4251576at2"/>
<organism evidence="1 2">
    <name type="scientific">Streptomyces cahuitamycinicus</name>
    <dbReference type="NCBI Taxonomy" id="2070367"/>
    <lineage>
        <taxon>Bacteria</taxon>
        <taxon>Bacillati</taxon>
        <taxon>Actinomycetota</taxon>
        <taxon>Actinomycetes</taxon>
        <taxon>Kitasatosporales</taxon>
        <taxon>Streptomycetaceae</taxon>
        <taxon>Streptomyces</taxon>
    </lineage>
</organism>
<dbReference type="Proteomes" id="UP000235943">
    <property type="component" value="Unassembled WGS sequence"/>
</dbReference>
<accession>A0A2N8TK67</accession>
<comment type="caution">
    <text evidence="1">The sequence shown here is derived from an EMBL/GenBank/DDBJ whole genome shotgun (WGS) entry which is preliminary data.</text>
</comment>
<evidence type="ECO:0008006" key="3">
    <source>
        <dbReference type="Google" id="ProtNLM"/>
    </source>
</evidence>
<gene>
    <name evidence="1" type="ORF">C1J00_25705</name>
</gene>